<accession>A0AAV4J3U9</accession>
<dbReference type="EMBL" id="BMAT01013657">
    <property type="protein sequence ID" value="GFS17508.1"/>
    <property type="molecule type" value="Genomic_DNA"/>
</dbReference>
<sequence>MVCYSNSRKDGGISGNMFKWTEQYLQVRKARVRTQNFKSRTQSMKHGFQQGGILSQTLFSIFMKDIQSMLPKGVHGAMYADDYGYMDNRGTYWNCTDTPSTGTGCLKN</sequence>
<evidence type="ECO:0000313" key="1">
    <source>
        <dbReference type="EMBL" id="GFS17508.1"/>
    </source>
</evidence>
<keyword evidence="2" id="KW-1185">Reference proteome</keyword>
<dbReference type="Proteomes" id="UP000762676">
    <property type="component" value="Unassembled WGS sequence"/>
</dbReference>
<name>A0AAV4J3U9_9GAST</name>
<organism evidence="1 2">
    <name type="scientific">Elysia marginata</name>
    <dbReference type="NCBI Taxonomy" id="1093978"/>
    <lineage>
        <taxon>Eukaryota</taxon>
        <taxon>Metazoa</taxon>
        <taxon>Spiralia</taxon>
        <taxon>Lophotrochozoa</taxon>
        <taxon>Mollusca</taxon>
        <taxon>Gastropoda</taxon>
        <taxon>Heterobranchia</taxon>
        <taxon>Euthyneura</taxon>
        <taxon>Panpulmonata</taxon>
        <taxon>Sacoglossa</taxon>
        <taxon>Placobranchoidea</taxon>
        <taxon>Plakobranchidae</taxon>
        <taxon>Elysia</taxon>
    </lineage>
</organism>
<proteinExistence type="predicted"/>
<protein>
    <submittedName>
        <fullName evidence="1">RNA-directed DNA polymerase from mobile element jockey-like protein</fullName>
    </submittedName>
</protein>
<dbReference type="GO" id="GO:0003964">
    <property type="term" value="F:RNA-directed DNA polymerase activity"/>
    <property type="evidence" value="ECO:0007669"/>
    <property type="project" value="UniProtKB-KW"/>
</dbReference>
<evidence type="ECO:0000313" key="2">
    <source>
        <dbReference type="Proteomes" id="UP000762676"/>
    </source>
</evidence>
<reference evidence="1 2" key="1">
    <citation type="journal article" date="2021" name="Elife">
        <title>Chloroplast acquisition without the gene transfer in kleptoplastic sea slugs, Plakobranchus ocellatus.</title>
        <authorList>
            <person name="Maeda T."/>
            <person name="Takahashi S."/>
            <person name="Yoshida T."/>
            <person name="Shimamura S."/>
            <person name="Takaki Y."/>
            <person name="Nagai Y."/>
            <person name="Toyoda A."/>
            <person name="Suzuki Y."/>
            <person name="Arimoto A."/>
            <person name="Ishii H."/>
            <person name="Satoh N."/>
            <person name="Nishiyama T."/>
            <person name="Hasebe M."/>
            <person name="Maruyama T."/>
            <person name="Minagawa J."/>
            <person name="Obokata J."/>
            <person name="Shigenobu S."/>
        </authorList>
    </citation>
    <scope>NUCLEOTIDE SEQUENCE [LARGE SCALE GENOMIC DNA]</scope>
</reference>
<keyword evidence="1" id="KW-0695">RNA-directed DNA polymerase</keyword>
<dbReference type="AlphaFoldDB" id="A0AAV4J3U9"/>
<keyword evidence="1" id="KW-0548">Nucleotidyltransferase</keyword>
<gene>
    <name evidence="1" type="ORF">ElyMa_006823600</name>
</gene>
<keyword evidence="1" id="KW-0808">Transferase</keyword>
<comment type="caution">
    <text evidence="1">The sequence shown here is derived from an EMBL/GenBank/DDBJ whole genome shotgun (WGS) entry which is preliminary data.</text>
</comment>